<dbReference type="InterPro" id="IPR050983">
    <property type="entry name" value="GST_Omega/HSP26"/>
</dbReference>
<feature type="domain" description="GST N-terminal" evidence="1">
    <location>
        <begin position="9"/>
        <end position="89"/>
    </location>
</feature>
<keyword evidence="3" id="KW-1185">Reference proteome</keyword>
<reference evidence="2" key="1">
    <citation type="submission" date="2021-08" db="EMBL/GenBank/DDBJ databases">
        <authorList>
            <person name="Stevens D.C."/>
        </authorList>
    </citation>
    <scope>NUCLEOTIDE SEQUENCE</scope>
    <source>
        <strain evidence="2">DSM 53165</strain>
    </source>
</reference>
<proteinExistence type="predicted"/>
<dbReference type="InterPro" id="IPR036282">
    <property type="entry name" value="Glutathione-S-Trfase_C_sf"/>
</dbReference>
<evidence type="ECO:0000259" key="1">
    <source>
        <dbReference type="PROSITE" id="PS50404"/>
    </source>
</evidence>
<dbReference type="PANTHER" id="PTHR43968">
    <property type="match status" value="1"/>
</dbReference>
<dbReference type="InterPro" id="IPR036249">
    <property type="entry name" value="Thioredoxin-like_sf"/>
</dbReference>
<evidence type="ECO:0000313" key="3">
    <source>
        <dbReference type="Proteomes" id="UP001139031"/>
    </source>
</evidence>
<name>A0ABS7TSC0_9BACT</name>
<dbReference type="Pfam" id="PF13410">
    <property type="entry name" value="GST_C_2"/>
    <property type="match status" value="1"/>
</dbReference>
<dbReference type="PANTHER" id="PTHR43968:SF6">
    <property type="entry name" value="GLUTATHIONE S-TRANSFERASE OMEGA"/>
    <property type="match status" value="1"/>
</dbReference>
<gene>
    <name evidence="2" type="ORF">K7C98_17885</name>
</gene>
<dbReference type="Pfam" id="PF13409">
    <property type="entry name" value="GST_N_2"/>
    <property type="match status" value="1"/>
</dbReference>
<accession>A0ABS7TSC0</accession>
<dbReference type="SUPFAM" id="SSF52833">
    <property type="entry name" value="Thioredoxin-like"/>
    <property type="match status" value="1"/>
</dbReference>
<sequence length="209" mass="23331">MGEDRFHSGPVQLFFAATSPFARKARIVAHELGLVERIAMIEIDPWTDQRLRSLNPLAKVPTLIRDGGEPLYDSAVICDYLDALAGRRLIPQEGERRWRALRLQALAADTCTAAGRLFAGERRGGEDPMRERLLAAVEGALDALEREPLDDVAPDLGDICAAVLPGYCDFRWPDRNWRQGRPRLAAFSAAMELRASFVATLHRVADRRL</sequence>
<dbReference type="Proteomes" id="UP001139031">
    <property type="component" value="Unassembled WGS sequence"/>
</dbReference>
<dbReference type="CDD" id="cd03049">
    <property type="entry name" value="GST_N_3"/>
    <property type="match status" value="1"/>
</dbReference>
<protein>
    <submittedName>
        <fullName evidence="2">Glutathione S-transferase N-terminal domain-containing protein</fullName>
    </submittedName>
</protein>
<dbReference type="EMBL" id="JAIRAU010000023">
    <property type="protein sequence ID" value="MBZ5711120.1"/>
    <property type="molecule type" value="Genomic_DNA"/>
</dbReference>
<evidence type="ECO:0000313" key="2">
    <source>
        <dbReference type="EMBL" id="MBZ5711120.1"/>
    </source>
</evidence>
<dbReference type="Gene3D" id="1.20.1050.10">
    <property type="match status" value="1"/>
</dbReference>
<dbReference type="PROSITE" id="PS50404">
    <property type="entry name" value="GST_NTER"/>
    <property type="match status" value="1"/>
</dbReference>
<dbReference type="InterPro" id="IPR004045">
    <property type="entry name" value="Glutathione_S-Trfase_N"/>
</dbReference>
<comment type="caution">
    <text evidence="2">The sequence shown here is derived from an EMBL/GenBank/DDBJ whole genome shotgun (WGS) entry which is preliminary data.</text>
</comment>
<dbReference type="SUPFAM" id="SSF47616">
    <property type="entry name" value="GST C-terminal domain-like"/>
    <property type="match status" value="1"/>
</dbReference>
<organism evidence="2 3">
    <name type="scientific">Nannocystis pusilla</name>
    <dbReference type="NCBI Taxonomy" id="889268"/>
    <lineage>
        <taxon>Bacteria</taxon>
        <taxon>Pseudomonadati</taxon>
        <taxon>Myxococcota</taxon>
        <taxon>Polyangia</taxon>
        <taxon>Nannocystales</taxon>
        <taxon>Nannocystaceae</taxon>
        <taxon>Nannocystis</taxon>
    </lineage>
</organism>
<dbReference type="Gene3D" id="3.40.30.10">
    <property type="entry name" value="Glutaredoxin"/>
    <property type="match status" value="1"/>
</dbReference>